<organism evidence="7 8">
    <name type="scientific">Rhodopseudomonas rhenobacensis</name>
    <dbReference type="NCBI Taxonomy" id="87461"/>
    <lineage>
        <taxon>Bacteria</taxon>
        <taxon>Pseudomonadati</taxon>
        <taxon>Pseudomonadota</taxon>
        <taxon>Alphaproteobacteria</taxon>
        <taxon>Hyphomicrobiales</taxon>
        <taxon>Nitrobacteraceae</taxon>
        <taxon>Rhodopseudomonas</taxon>
    </lineage>
</organism>
<reference evidence="7 8" key="1">
    <citation type="submission" date="2020-08" db="EMBL/GenBank/DDBJ databases">
        <title>Genomic Encyclopedia of Type Strains, Phase IV (KMG-IV): sequencing the most valuable type-strain genomes for metagenomic binning, comparative biology and taxonomic classification.</title>
        <authorList>
            <person name="Goeker M."/>
        </authorList>
    </citation>
    <scope>NUCLEOTIDE SEQUENCE [LARGE SCALE GENOMIC DNA]</scope>
    <source>
        <strain evidence="7 8">DSM 12706</strain>
    </source>
</reference>
<dbReference type="CDD" id="cd00614">
    <property type="entry name" value="CGS_like"/>
    <property type="match status" value="1"/>
</dbReference>
<keyword evidence="8" id="KW-1185">Reference proteome</keyword>
<dbReference type="GO" id="GO:0019346">
    <property type="term" value="P:transsulfuration"/>
    <property type="evidence" value="ECO:0007669"/>
    <property type="project" value="InterPro"/>
</dbReference>
<comment type="similarity">
    <text evidence="2 5">Belongs to the trans-sulfuration enzymes family.</text>
</comment>
<dbReference type="InterPro" id="IPR015424">
    <property type="entry name" value="PyrdxlP-dep_Trfase"/>
</dbReference>
<evidence type="ECO:0000256" key="1">
    <source>
        <dbReference type="ARBA" id="ARBA00001933"/>
    </source>
</evidence>
<evidence type="ECO:0000313" key="7">
    <source>
        <dbReference type="EMBL" id="MBB5046939.1"/>
    </source>
</evidence>
<dbReference type="EMBL" id="JACHIH010000007">
    <property type="protein sequence ID" value="MBB5046939.1"/>
    <property type="molecule type" value="Genomic_DNA"/>
</dbReference>
<proteinExistence type="inferred from homology"/>
<dbReference type="PANTHER" id="PTHR11808">
    <property type="entry name" value="TRANS-SULFURATION ENZYME FAMILY MEMBER"/>
    <property type="match status" value="1"/>
</dbReference>
<protein>
    <submittedName>
        <fullName evidence="7">Cystathionine gamma-lyase</fullName>
        <ecNumber evidence="7">4.4.1.1</ecNumber>
    </submittedName>
</protein>
<dbReference type="InterPro" id="IPR000277">
    <property type="entry name" value="Cys/Met-Metab_PyrdxlP-dep_enz"/>
</dbReference>
<sequence>MHDNIRNSRLAGPNTRAVHGGQHVDPSTGAVTTPIYATSTFVQQAPGVHKGYEYARSQNPTRAAFEAAIADAERGHAAFAFASGLAAEAAILDLAPHGSHVVASEDLYGGSWRLFHRVRNHSANLEATHVDPADPAAIRAAIRPNTAFIWIETPSNPLLRLADLEAVAAIGREHGVLTVVDNTFASPAVQRPLEHDIDIVVHSVTKYIGGHSDIVGGAIVVRDAELEQKLAFLQNATGGILDPFSSFLALRGIKTLPLRMQRHGDNALAIARWLEAHPRVERVIYPGLQSHPQHDLATRQMSNGGGMVAAYLKADEQQTVEVLKRFRLIALAESLGAVESLVGQPWTMSHGSLPEADRLARGIRPNLIRLSIGIEDVEDLTEDLEQALAII</sequence>
<dbReference type="EC" id="4.4.1.1" evidence="7"/>
<dbReference type="InterPro" id="IPR015422">
    <property type="entry name" value="PyrdxlP-dep_Trfase_small"/>
</dbReference>
<evidence type="ECO:0000313" key="8">
    <source>
        <dbReference type="Proteomes" id="UP000542353"/>
    </source>
</evidence>
<evidence type="ECO:0000256" key="3">
    <source>
        <dbReference type="ARBA" id="ARBA00022898"/>
    </source>
</evidence>
<dbReference type="PIRSF" id="PIRSF001434">
    <property type="entry name" value="CGS"/>
    <property type="match status" value="1"/>
</dbReference>
<dbReference type="Pfam" id="PF01053">
    <property type="entry name" value="Cys_Met_Meta_PP"/>
    <property type="match status" value="1"/>
</dbReference>
<dbReference type="GO" id="GO:0003962">
    <property type="term" value="F:cystathionine gamma-synthase activity"/>
    <property type="evidence" value="ECO:0007669"/>
    <property type="project" value="TreeGrafter"/>
</dbReference>
<dbReference type="AlphaFoldDB" id="A0A7W8DY61"/>
<evidence type="ECO:0000256" key="6">
    <source>
        <dbReference type="SAM" id="MobiDB-lite"/>
    </source>
</evidence>
<dbReference type="Gene3D" id="3.40.640.10">
    <property type="entry name" value="Type I PLP-dependent aspartate aminotransferase-like (Major domain)"/>
    <property type="match status" value="1"/>
</dbReference>
<comment type="caution">
    <text evidence="7">The sequence shown here is derived from an EMBL/GenBank/DDBJ whole genome shotgun (WGS) entry which is preliminary data.</text>
</comment>
<accession>A0A7W8DY61</accession>
<dbReference type="InterPro" id="IPR015421">
    <property type="entry name" value="PyrdxlP-dep_Trfase_major"/>
</dbReference>
<dbReference type="Proteomes" id="UP000542353">
    <property type="component" value="Unassembled WGS sequence"/>
</dbReference>
<evidence type="ECO:0000256" key="5">
    <source>
        <dbReference type="RuleBase" id="RU362118"/>
    </source>
</evidence>
<feature type="modified residue" description="N6-(pyridoxal phosphate)lysine" evidence="4">
    <location>
        <position position="206"/>
    </location>
</feature>
<dbReference type="GO" id="GO:0019343">
    <property type="term" value="P:cysteine biosynthetic process via cystathionine"/>
    <property type="evidence" value="ECO:0007669"/>
    <property type="project" value="TreeGrafter"/>
</dbReference>
<keyword evidence="3 4" id="KW-0663">Pyridoxal phosphate</keyword>
<name>A0A7W8DY61_9BRAD</name>
<dbReference type="Gene3D" id="3.90.1150.10">
    <property type="entry name" value="Aspartate Aminotransferase, domain 1"/>
    <property type="match status" value="1"/>
</dbReference>
<dbReference type="PANTHER" id="PTHR11808:SF15">
    <property type="entry name" value="CYSTATHIONINE GAMMA-LYASE"/>
    <property type="match status" value="1"/>
</dbReference>
<dbReference type="GO" id="GO:0005737">
    <property type="term" value="C:cytoplasm"/>
    <property type="evidence" value="ECO:0007669"/>
    <property type="project" value="TreeGrafter"/>
</dbReference>
<dbReference type="FunFam" id="3.40.640.10:FF:000009">
    <property type="entry name" value="Cystathionine gamma-synthase homolog"/>
    <property type="match status" value="1"/>
</dbReference>
<dbReference type="RefSeq" id="WP_184256299.1">
    <property type="nucleotide sequence ID" value="NZ_JACHIH010000007.1"/>
</dbReference>
<dbReference type="SUPFAM" id="SSF53383">
    <property type="entry name" value="PLP-dependent transferases"/>
    <property type="match status" value="1"/>
</dbReference>
<dbReference type="GO" id="GO:0004123">
    <property type="term" value="F:cystathionine gamma-lyase activity"/>
    <property type="evidence" value="ECO:0007669"/>
    <property type="project" value="TreeGrafter"/>
</dbReference>
<feature type="region of interest" description="Disordered" evidence="6">
    <location>
        <begin position="1"/>
        <end position="30"/>
    </location>
</feature>
<dbReference type="FunFam" id="3.90.1150.10:FF:000008">
    <property type="entry name" value="Cystathionine gamma-synthase"/>
    <property type="match status" value="1"/>
</dbReference>
<evidence type="ECO:0000256" key="4">
    <source>
        <dbReference type="PIRSR" id="PIRSR001434-2"/>
    </source>
</evidence>
<keyword evidence="7" id="KW-0456">Lyase</keyword>
<gene>
    <name evidence="7" type="ORF">HNR60_001688</name>
</gene>
<evidence type="ECO:0000256" key="2">
    <source>
        <dbReference type="ARBA" id="ARBA00009077"/>
    </source>
</evidence>
<dbReference type="GO" id="GO:0030170">
    <property type="term" value="F:pyridoxal phosphate binding"/>
    <property type="evidence" value="ECO:0007669"/>
    <property type="project" value="InterPro"/>
</dbReference>
<comment type="cofactor">
    <cofactor evidence="1 5">
        <name>pyridoxal 5'-phosphate</name>
        <dbReference type="ChEBI" id="CHEBI:597326"/>
    </cofactor>
</comment>